<organism evidence="2 3">
    <name type="scientific">Kaustia mangrovi</name>
    <dbReference type="NCBI Taxonomy" id="2593653"/>
    <lineage>
        <taxon>Bacteria</taxon>
        <taxon>Pseudomonadati</taxon>
        <taxon>Pseudomonadota</taxon>
        <taxon>Alphaproteobacteria</taxon>
        <taxon>Hyphomicrobiales</taxon>
        <taxon>Parvibaculaceae</taxon>
        <taxon>Kaustia</taxon>
    </lineage>
</organism>
<gene>
    <name evidence="2" type="ORF">HW532_12670</name>
</gene>
<keyword evidence="1" id="KW-1133">Transmembrane helix</keyword>
<protein>
    <submittedName>
        <fullName evidence="2">Uncharacterized protein</fullName>
    </submittedName>
</protein>
<evidence type="ECO:0000256" key="1">
    <source>
        <dbReference type="SAM" id="Phobius"/>
    </source>
</evidence>
<keyword evidence="1" id="KW-0812">Transmembrane</keyword>
<dbReference type="EMBL" id="CP058214">
    <property type="protein sequence ID" value="QPC43471.1"/>
    <property type="molecule type" value="Genomic_DNA"/>
</dbReference>
<proteinExistence type="predicted"/>
<feature type="transmembrane region" description="Helical" evidence="1">
    <location>
        <begin position="294"/>
        <end position="318"/>
    </location>
</feature>
<dbReference type="KEGG" id="kmn:HW532_12670"/>
<dbReference type="AlphaFoldDB" id="A0A7S8HCC2"/>
<accession>A0A7S8HCC2</accession>
<sequence>MNQVRQRAATWHTRCGIFSRACKSLFLFLGGAPSKIISVVSYACIWSIFYFGIGVYEDGDSTIFSTEYIGEINAYFDVECRASRNDGAMLIVGKWYEPRNRSSTLLVLGKPRCAFRERHESQSLIPLLGELVNDDRPAHVERGSRGLATVLETHKRLGAQPYLEVVYLARFAENIGPHLRLSDIACDSDCLVGGLCRLLGFDHSGLSCGGSISRVYHRTQEQKETNHRKGDANPSSIVHVSRRFRHTLLGGEITLFNAAEFAIGILISLSGFLVGLKGLDLAVSRSASGGTKGWGAGVVIGGAVAAVAGGVIAVGLGYEIVLRAGLG</sequence>
<evidence type="ECO:0000313" key="2">
    <source>
        <dbReference type="EMBL" id="QPC43471.1"/>
    </source>
</evidence>
<keyword evidence="3" id="KW-1185">Reference proteome</keyword>
<dbReference type="RefSeq" id="WP_213160835.1">
    <property type="nucleotide sequence ID" value="NZ_CP058214.1"/>
</dbReference>
<name>A0A7S8HCC2_9HYPH</name>
<dbReference type="Proteomes" id="UP000593594">
    <property type="component" value="Chromosome"/>
</dbReference>
<feature type="transmembrane region" description="Helical" evidence="1">
    <location>
        <begin position="253"/>
        <end position="274"/>
    </location>
</feature>
<reference evidence="2 3" key="1">
    <citation type="submission" date="2020-06" db="EMBL/GenBank/DDBJ databases">
        <title>Genome sequence of 2 isolates from Red Sea Mangroves.</title>
        <authorList>
            <person name="Sefrji F."/>
            <person name="Michoud G."/>
            <person name="Merlino G."/>
            <person name="Daffonchio D."/>
        </authorList>
    </citation>
    <scope>NUCLEOTIDE SEQUENCE [LARGE SCALE GENOMIC DNA]</scope>
    <source>
        <strain evidence="2 3">R1DC25</strain>
    </source>
</reference>
<keyword evidence="1" id="KW-0472">Membrane</keyword>
<evidence type="ECO:0000313" key="3">
    <source>
        <dbReference type="Proteomes" id="UP000593594"/>
    </source>
</evidence>